<proteinExistence type="predicted"/>
<evidence type="ECO:0000313" key="2">
    <source>
        <dbReference type="EMBL" id="CAO98254.1"/>
    </source>
</evidence>
<keyword evidence="3" id="KW-1185">Reference proteome</keyword>
<accession>B2VJX0</accession>
<dbReference type="Proteomes" id="UP000001726">
    <property type="component" value="Chromosome"/>
</dbReference>
<feature type="chain" id="PRO_5002784248" description="Pilus assembly protein HofP" evidence="1">
    <location>
        <begin position="20"/>
        <end position="134"/>
    </location>
</feature>
<feature type="signal peptide" evidence="1">
    <location>
        <begin position="1"/>
        <end position="19"/>
    </location>
</feature>
<keyword evidence="1" id="KW-0732">Signal</keyword>
<dbReference type="RefSeq" id="WP_012442884.1">
    <property type="nucleotide sequence ID" value="NC_010694.1"/>
</dbReference>
<dbReference type="OrthoDB" id="6540712at2"/>
<evidence type="ECO:0000313" key="3">
    <source>
        <dbReference type="Proteomes" id="UP000001726"/>
    </source>
</evidence>
<dbReference type="InterPro" id="IPR019684">
    <property type="entry name" value="HofP"/>
</dbReference>
<evidence type="ECO:0000256" key="1">
    <source>
        <dbReference type="SAM" id="SignalP"/>
    </source>
</evidence>
<dbReference type="KEGG" id="eta:ETA_32080"/>
<gene>
    <name evidence="2" type="ordered locus">ETA_32080</name>
</gene>
<dbReference type="eggNOG" id="ENOG5033KC2">
    <property type="taxonomic scope" value="Bacteria"/>
</dbReference>
<dbReference type="HOGENOM" id="CLU_147857_0_0_6"/>
<dbReference type="EMBL" id="CU468135">
    <property type="protein sequence ID" value="CAO98254.1"/>
    <property type="molecule type" value="Genomic_DNA"/>
</dbReference>
<dbReference type="AlphaFoldDB" id="B2VJX0"/>
<dbReference type="Pfam" id="PF10748">
    <property type="entry name" value="HofP"/>
    <property type="match status" value="1"/>
</dbReference>
<name>B2VJX0_ERWT9</name>
<dbReference type="STRING" id="465817.ETA_32080"/>
<sequence>MKAKLACALLTLMMFYSRARDPFFPAPAGHCQPLTGADSAWRLLGVIGKSGHYDAWLTDSAGAALRLKTGNLLPGTVWRIARIDARSATLIPFKDCLPPQRLALKGQYDAQDNLSVDGVNYPFVSSAGPVKPGF</sequence>
<evidence type="ECO:0008006" key="4">
    <source>
        <dbReference type="Google" id="ProtNLM"/>
    </source>
</evidence>
<reference evidence="2 3" key="1">
    <citation type="journal article" date="2008" name="Environ. Microbiol.">
        <title>The genome of Erwinia tasmaniensis strain Et1/99, a non-pathogenic bacterium in the genus Erwinia.</title>
        <authorList>
            <person name="Kube M."/>
            <person name="Migdoll A.M."/>
            <person name="Mueller I."/>
            <person name="Kuhl H."/>
            <person name="Beck A."/>
            <person name="Reinhardt R."/>
            <person name="Geider K."/>
        </authorList>
    </citation>
    <scope>NUCLEOTIDE SEQUENCE [LARGE SCALE GENOMIC DNA]</scope>
    <source>
        <strain evidence="3">DSM 17950 / CFBP 7177 / CIP 109463 / NCPPB 4357 / Et1/99</strain>
    </source>
</reference>
<protein>
    <recommendedName>
        <fullName evidence="4">Pilus assembly protein HofP</fullName>
    </recommendedName>
</protein>
<organism evidence="2 3">
    <name type="scientific">Erwinia tasmaniensis (strain DSM 17950 / CFBP 7177 / CIP 109463 / NCPPB 4357 / Et1/99)</name>
    <dbReference type="NCBI Taxonomy" id="465817"/>
    <lineage>
        <taxon>Bacteria</taxon>
        <taxon>Pseudomonadati</taxon>
        <taxon>Pseudomonadota</taxon>
        <taxon>Gammaproteobacteria</taxon>
        <taxon>Enterobacterales</taxon>
        <taxon>Erwiniaceae</taxon>
        <taxon>Erwinia</taxon>
    </lineage>
</organism>